<proteinExistence type="predicted"/>
<dbReference type="Proteomes" id="UP000325440">
    <property type="component" value="Unassembled WGS sequence"/>
</dbReference>
<evidence type="ECO:0000313" key="1">
    <source>
        <dbReference type="EMBL" id="VVC43132.1"/>
    </source>
</evidence>
<sequence length="88" mass="9755">MIFSSKRSPILHPHSLGYSSHTCVNGIKDLGSHLPSTLSFGHHVDVTVGRALKILEFVKRNSSLFSSASYLRALYFCLVRSIQEHGIT</sequence>
<evidence type="ECO:0000313" key="2">
    <source>
        <dbReference type="Proteomes" id="UP000325440"/>
    </source>
</evidence>
<accession>A0A5E4NKL6</accession>
<dbReference type="EMBL" id="CABPRJ010002367">
    <property type="protein sequence ID" value="VVC43132.1"/>
    <property type="molecule type" value="Genomic_DNA"/>
</dbReference>
<name>A0A5E4NKL6_9HEMI</name>
<dbReference type="OrthoDB" id="6626734at2759"/>
<dbReference type="AlphaFoldDB" id="A0A5E4NKL6"/>
<protein>
    <submittedName>
        <fullName evidence="1">Uncharacterized protein</fullName>
    </submittedName>
</protein>
<feature type="non-terminal residue" evidence="1">
    <location>
        <position position="88"/>
    </location>
</feature>
<organism evidence="1 2">
    <name type="scientific">Cinara cedri</name>
    <dbReference type="NCBI Taxonomy" id="506608"/>
    <lineage>
        <taxon>Eukaryota</taxon>
        <taxon>Metazoa</taxon>
        <taxon>Ecdysozoa</taxon>
        <taxon>Arthropoda</taxon>
        <taxon>Hexapoda</taxon>
        <taxon>Insecta</taxon>
        <taxon>Pterygota</taxon>
        <taxon>Neoptera</taxon>
        <taxon>Paraneoptera</taxon>
        <taxon>Hemiptera</taxon>
        <taxon>Sternorrhyncha</taxon>
        <taxon>Aphidomorpha</taxon>
        <taxon>Aphidoidea</taxon>
        <taxon>Aphididae</taxon>
        <taxon>Lachninae</taxon>
        <taxon>Cinara</taxon>
    </lineage>
</organism>
<gene>
    <name evidence="1" type="ORF">CINCED_3A010991</name>
</gene>
<keyword evidence="2" id="KW-1185">Reference proteome</keyword>
<reference evidence="1 2" key="1">
    <citation type="submission" date="2019-08" db="EMBL/GenBank/DDBJ databases">
        <authorList>
            <person name="Alioto T."/>
            <person name="Alioto T."/>
            <person name="Gomez Garrido J."/>
        </authorList>
    </citation>
    <scope>NUCLEOTIDE SEQUENCE [LARGE SCALE GENOMIC DNA]</scope>
</reference>